<keyword evidence="1" id="KW-0472">Membrane</keyword>
<accession>A0A6A4GR25</accession>
<gene>
    <name evidence="2" type="ORF">BT96DRAFT_948022</name>
</gene>
<organism evidence="2 3">
    <name type="scientific">Gymnopus androsaceus JB14</name>
    <dbReference type="NCBI Taxonomy" id="1447944"/>
    <lineage>
        <taxon>Eukaryota</taxon>
        <taxon>Fungi</taxon>
        <taxon>Dikarya</taxon>
        <taxon>Basidiomycota</taxon>
        <taxon>Agaricomycotina</taxon>
        <taxon>Agaricomycetes</taxon>
        <taxon>Agaricomycetidae</taxon>
        <taxon>Agaricales</taxon>
        <taxon>Marasmiineae</taxon>
        <taxon>Omphalotaceae</taxon>
        <taxon>Gymnopus</taxon>
    </lineage>
</organism>
<dbReference type="Proteomes" id="UP000799118">
    <property type="component" value="Unassembled WGS sequence"/>
</dbReference>
<reference evidence="2" key="1">
    <citation type="journal article" date="2019" name="Environ. Microbiol.">
        <title>Fungal ecological strategies reflected in gene transcription - a case study of two litter decomposers.</title>
        <authorList>
            <person name="Barbi F."/>
            <person name="Kohler A."/>
            <person name="Barry K."/>
            <person name="Baskaran P."/>
            <person name="Daum C."/>
            <person name="Fauchery L."/>
            <person name="Ihrmark K."/>
            <person name="Kuo A."/>
            <person name="LaButti K."/>
            <person name="Lipzen A."/>
            <person name="Morin E."/>
            <person name="Grigoriev I.V."/>
            <person name="Henrissat B."/>
            <person name="Lindahl B."/>
            <person name="Martin F."/>
        </authorList>
    </citation>
    <scope>NUCLEOTIDE SEQUENCE</scope>
    <source>
        <strain evidence="2">JB14</strain>
    </source>
</reference>
<dbReference type="AlphaFoldDB" id="A0A6A4GR25"/>
<evidence type="ECO:0000313" key="2">
    <source>
        <dbReference type="EMBL" id="KAE9387876.1"/>
    </source>
</evidence>
<feature type="transmembrane region" description="Helical" evidence="1">
    <location>
        <begin position="152"/>
        <end position="172"/>
    </location>
</feature>
<dbReference type="EMBL" id="ML769774">
    <property type="protein sequence ID" value="KAE9387876.1"/>
    <property type="molecule type" value="Genomic_DNA"/>
</dbReference>
<evidence type="ECO:0000256" key="1">
    <source>
        <dbReference type="SAM" id="Phobius"/>
    </source>
</evidence>
<proteinExistence type="predicted"/>
<name>A0A6A4GR25_9AGAR</name>
<keyword evidence="1" id="KW-1133">Transmembrane helix</keyword>
<sequence length="173" mass="17882">MTLTMNVLCNATNGIIHSMLMLTIAHYVGSNLGNEVLVQGLGTVYHTLSGPPNLVTYIWDFLSVHGPIIDQYNTIMTEATDNNSSIYAGSWIGPPAAQYSSTNQTLATFTLVNTAQVTFTSETNSSASNGNGTSACNGTTTGNTANDSKGHLGAIIGGVIGGLALLIAISLAI</sequence>
<keyword evidence="1" id="KW-0812">Transmembrane</keyword>
<keyword evidence="3" id="KW-1185">Reference proteome</keyword>
<protein>
    <submittedName>
        <fullName evidence="2">Uncharacterized protein</fullName>
    </submittedName>
</protein>
<dbReference type="OrthoDB" id="3068171at2759"/>
<evidence type="ECO:0000313" key="3">
    <source>
        <dbReference type="Proteomes" id="UP000799118"/>
    </source>
</evidence>